<dbReference type="PANTHER" id="PTHR35889:SF3">
    <property type="entry name" value="F-BOX DOMAIN-CONTAINING PROTEIN"/>
    <property type="match status" value="1"/>
</dbReference>
<feature type="signal peptide" evidence="1">
    <location>
        <begin position="1"/>
        <end position="25"/>
    </location>
</feature>
<evidence type="ECO:0000313" key="5">
    <source>
        <dbReference type="EMBL" id="QDV23960.1"/>
    </source>
</evidence>
<evidence type="ECO:0000256" key="1">
    <source>
        <dbReference type="SAM" id="SignalP"/>
    </source>
</evidence>
<dbReference type="Pfam" id="PF07583">
    <property type="entry name" value="PSCyt2"/>
    <property type="match status" value="1"/>
</dbReference>
<dbReference type="RefSeq" id="WP_197356622.1">
    <property type="nucleotide sequence ID" value="NZ_CP036298.1"/>
</dbReference>
<dbReference type="InterPro" id="IPR011429">
    <property type="entry name" value="Cyt_c_Planctomycete-type"/>
</dbReference>
<dbReference type="AlphaFoldDB" id="A0A518G5U1"/>
<dbReference type="Proteomes" id="UP000318017">
    <property type="component" value="Chromosome"/>
</dbReference>
<protein>
    <submittedName>
        <fullName evidence="5">Planctomycete cytochrome C</fullName>
    </submittedName>
</protein>
<feature type="domain" description="DUF1549" evidence="2">
    <location>
        <begin position="198"/>
        <end position="401"/>
    </location>
</feature>
<keyword evidence="6" id="KW-1185">Reference proteome</keyword>
<evidence type="ECO:0000259" key="2">
    <source>
        <dbReference type="Pfam" id="PF07583"/>
    </source>
</evidence>
<dbReference type="InterPro" id="IPR011444">
    <property type="entry name" value="DUF1549"/>
</dbReference>
<proteinExistence type="predicted"/>
<feature type="domain" description="Cytochrome C Planctomycete-type" evidence="4">
    <location>
        <begin position="71"/>
        <end position="127"/>
    </location>
</feature>
<name>A0A518G5U1_9BACT</name>
<dbReference type="EMBL" id="CP036298">
    <property type="protein sequence ID" value="QDV23960.1"/>
    <property type="molecule type" value="Genomic_DNA"/>
</dbReference>
<keyword evidence="1" id="KW-0732">Signal</keyword>
<dbReference type="Pfam" id="PF07587">
    <property type="entry name" value="PSD1"/>
    <property type="match status" value="1"/>
</dbReference>
<gene>
    <name evidence="5" type="ORF">Q31a_22730</name>
</gene>
<reference evidence="5 6" key="1">
    <citation type="submission" date="2019-02" db="EMBL/GenBank/DDBJ databases">
        <title>Deep-cultivation of Planctomycetes and their phenomic and genomic characterization uncovers novel biology.</title>
        <authorList>
            <person name="Wiegand S."/>
            <person name="Jogler M."/>
            <person name="Boedeker C."/>
            <person name="Pinto D."/>
            <person name="Vollmers J."/>
            <person name="Rivas-Marin E."/>
            <person name="Kohn T."/>
            <person name="Peeters S.H."/>
            <person name="Heuer A."/>
            <person name="Rast P."/>
            <person name="Oberbeckmann S."/>
            <person name="Bunk B."/>
            <person name="Jeske O."/>
            <person name="Meyerdierks A."/>
            <person name="Storesund J.E."/>
            <person name="Kallscheuer N."/>
            <person name="Luecker S."/>
            <person name="Lage O.M."/>
            <person name="Pohl T."/>
            <person name="Merkel B.J."/>
            <person name="Hornburger P."/>
            <person name="Mueller R.-W."/>
            <person name="Bruemmer F."/>
            <person name="Labrenz M."/>
            <person name="Spormann A.M."/>
            <person name="Op den Camp H."/>
            <person name="Overmann J."/>
            <person name="Amann R."/>
            <person name="Jetten M.S.M."/>
            <person name="Mascher T."/>
            <person name="Medema M.H."/>
            <person name="Devos D.P."/>
            <person name="Kaster A.-K."/>
            <person name="Ovreas L."/>
            <person name="Rohde M."/>
            <person name="Galperin M.Y."/>
            <person name="Jogler C."/>
        </authorList>
    </citation>
    <scope>NUCLEOTIDE SEQUENCE [LARGE SCALE GENOMIC DNA]</scope>
    <source>
        <strain evidence="5 6">Q31a</strain>
    </source>
</reference>
<sequence length="924" mass="102822" precursor="true">MLGQHFARAVLILFMPRLCAVLALASTLSAQEVSGVAPSASASAEGAASKATVAEVQFFETEVRPILVEHCIKCHGDRRQEGSLRLDSREAMMLGGDSGAAVAPDDLANSAILAAVRYEDYEMPPSGQLSARKIEVLEQWITSGAPWPLEEGAGGLALREDRGITEADREYWAFQPLAQPAVPLPTSETRVDRILSDVDAFALHELEQAGLGFAEPASPEVLLRRVYFDLVGVPPTPSEARRFLDNREPDAYAKLVDELLEDPRYGQRWGRHWLDLVRYAESDGYNLDSDRPTAYIYRDWVVNALNDDMPYDQFVAAQLAGDELSPNDPQMLAATGYLRNWIYEYNQRDVQTQWDNVLNDITDVTGEVFLGLGMGCARCHDHKFDPILQKDYYRLRASFAAFLPRDDRLYATPEALSTYHQALAEWEAQTETIREQLHELEEPLRAQAASLALNRFPPDVQPALHKSFEEQDGYERQLADFAQRQIQVEWDRLDPAKKLKDEQRERWVSLQAELAEFEGLKPQAPPRLLTAGEVATVPPPMLIPRSSTPEPILPASLEVQGGKPLLGDQELKWLAEIDDAADRSPAEAMKFPATSGRRTALADWINSPDNPLPHRVIVNRVWQYHFGSGLVPNASDFGRLGQPPTHPELLDWMVGWFLEHGRSLKQLHRLIVTSSVYMQASQRPEAEMVAANAIDPDNKLLWRYTGHRLDAEQIRDAMLVAADALENRAAGPSAAHDSFARSIFTQIKRNRPHPLLTTFDAPDGSSSVGKRQVTTTPNQSLLLTNAEWPLKVADHMATSLLEQASHPRDHVVAAYERSFQRSPSLPELEQAIRFMRTVTDDLAALSQLDTTNETSGNGQPQVGQGEAALEDAAASAATNSENAGLAVAETVLDPPMWFQTPSYQVALRDLCHVLFNSSEFLYVD</sequence>
<feature type="chain" id="PRO_5022128101" evidence="1">
    <location>
        <begin position="26"/>
        <end position="924"/>
    </location>
</feature>
<evidence type="ECO:0000259" key="4">
    <source>
        <dbReference type="Pfam" id="PF07635"/>
    </source>
</evidence>
<dbReference type="KEGG" id="ahel:Q31a_22730"/>
<evidence type="ECO:0000313" key="6">
    <source>
        <dbReference type="Proteomes" id="UP000318017"/>
    </source>
</evidence>
<dbReference type="PANTHER" id="PTHR35889">
    <property type="entry name" value="CYCLOINULO-OLIGOSACCHARIDE FRUCTANOTRANSFERASE-RELATED"/>
    <property type="match status" value="1"/>
</dbReference>
<feature type="domain" description="DUF1553" evidence="3">
    <location>
        <begin position="597"/>
        <end position="834"/>
    </location>
</feature>
<accession>A0A518G5U1</accession>
<dbReference type="InterPro" id="IPR022655">
    <property type="entry name" value="DUF1553"/>
</dbReference>
<dbReference type="Pfam" id="PF07635">
    <property type="entry name" value="PSCyt1"/>
    <property type="match status" value="1"/>
</dbReference>
<organism evidence="5 6">
    <name type="scientific">Aureliella helgolandensis</name>
    <dbReference type="NCBI Taxonomy" id="2527968"/>
    <lineage>
        <taxon>Bacteria</taxon>
        <taxon>Pseudomonadati</taxon>
        <taxon>Planctomycetota</taxon>
        <taxon>Planctomycetia</taxon>
        <taxon>Pirellulales</taxon>
        <taxon>Pirellulaceae</taxon>
        <taxon>Aureliella</taxon>
    </lineage>
</organism>
<evidence type="ECO:0000259" key="3">
    <source>
        <dbReference type="Pfam" id="PF07587"/>
    </source>
</evidence>